<feature type="chain" id="PRO_5035732211" evidence="1">
    <location>
        <begin position="24"/>
        <end position="159"/>
    </location>
</feature>
<dbReference type="Proteomes" id="UP000693981">
    <property type="component" value="Unassembled WGS sequence"/>
</dbReference>
<feature type="signal peptide" evidence="1">
    <location>
        <begin position="1"/>
        <end position="23"/>
    </location>
</feature>
<name>A0A8T1W2G0_9STRA</name>
<protein>
    <submittedName>
        <fullName evidence="2">Uncharacterized protein</fullName>
    </submittedName>
</protein>
<dbReference type="OrthoDB" id="102553at2759"/>
<dbReference type="EMBL" id="JAGDFL010000502">
    <property type="protein sequence ID" value="KAG7386748.1"/>
    <property type="molecule type" value="Genomic_DNA"/>
</dbReference>
<reference evidence="2" key="1">
    <citation type="submission" date="2021-02" db="EMBL/GenBank/DDBJ databases">
        <authorList>
            <person name="Palmer J.M."/>
        </authorList>
    </citation>
    <scope>NUCLEOTIDE SEQUENCE</scope>
    <source>
        <strain evidence="2">SCRP23</strain>
    </source>
</reference>
<evidence type="ECO:0000313" key="3">
    <source>
        <dbReference type="Proteomes" id="UP000693981"/>
    </source>
</evidence>
<accession>A0A8T1W2G0</accession>
<sequence>MSLSSCNLAIILASLMTIGLVGADLNVTVHFDATYAIDSSRGPICSGEGAEPNGIVCPLKDDVATADCHPSYSTYNGTDCIAPADAKCVVGSDSLWRCVFSDGDNNGLDADVEDLTSTLTIASDQTLEDSPWGDLPWRAPPPADPVSTTAEEHVAIAVA</sequence>
<organism evidence="2 3">
    <name type="scientific">Phytophthora boehmeriae</name>
    <dbReference type="NCBI Taxonomy" id="109152"/>
    <lineage>
        <taxon>Eukaryota</taxon>
        <taxon>Sar</taxon>
        <taxon>Stramenopiles</taxon>
        <taxon>Oomycota</taxon>
        <taxon>Peronosporomycetes</taxon>
        <taxon>Peronosporales</taxon>
        <taxon>Peronosporaceae</taxon>
        <taxon>Phytophthora</taxon>
    </lineage>
</organism>
<evidence type="ECO:0000256" key="1">
    <source>
        <dbReference type="SAM" id="SignalP"/>
    </source>
</evidence>
<evidence type="ECO:0000313" key="2">
    <source>
        <dbReference type="EMBL" id="KAG7386748.1"/>
    </source>
</evidence>
<comment type="caution">
    <text evidence="2">The sequence shown here is derived from an EMBL/GenBank/DDBJ whole genome shotgun (WGS) entry which is preliminary data.</text>
</comment>
<proteinExistence type="predicted"/>
<dbReference type="AlphaFoldDB" id="A0A8T1W2G0"/>
<gene>
    <name evidence="2" type="ORF">PHYBOEH_008601</name>
</gene>
<keyword evidence="3" id="KW-1185">Reference proteome</keyword>
<keyword evidence="1" id="KW-0732">Signal</keyword>